<dbReference type="InterPro" id="IPR000182">
    <property type="entry name" value="GNAT_dom"/>
</dbReference>
<keyword evidence="1 4" id="KW-0808">Transferase</keyword>
<accession>A0A8H9GJT5</accession>
<protein>
    <submittedName>
        <fullName evidence="4">GNAT family N-acetyltransferase</fullName>
    </submittedName>
</protein>
<dbReference type="PANTHER" id="PTHR43877">
    <property type="entry name" value="AMINOALKYLPHOSPHONATE N-ACETYLTRANSFERASE-RELATED-RELATED"/>
    <property type="match status" value="1"/>
</dbReference>
<proteinExistence type="predicted"/>
<name>A0A8H9GJT5_9MICO</name>
<keyword evidence="5" id="KW-1185">Reference proteome</keyword>
<reference evidence="4" key="2">
    <citation type="submission" date="2020-09" db="EMBL/GenBank/DDBJ databases">
        <authorList>
            <person name="Sun Q."/>
            <person name="Ohkuma M."/>
        </authorList>
    </citation>
    <scope>NUCLEOTIDE SEQUENCE</scope>
    <source>
        <strain evidence="4">JCM 3051</strain>
    </source>
</reference>
<evidence type="ECO:0000256" key="2">
    <source>
        <dbReference type="ARBA" id="ARBA00023315"/>
    </source>
</evidence>
<evidence type="ECO:0000256" key="1">
    <source>
        <dbReference type="ARBA" id="ARBA00022679"/>
    </source>
</evidence>
<sequence>MPDLLIAPRHTAHLDRAVEALRLVHEHDRYPLTWPDDPHAWLTPEGALGAWVALADGVLVGHVMLVDGKLVEHADRLAEAAGVSLTGLAGISRLFVTPAARGTGVASALLERVEDAPTRRGRRLALDVVDDGGPAVRLYERLGWTRVTDGPATWTTPAGTRPHTAAYLSPR</sequence>
<dbReference type="InterPro" id="IPR016181">
    <property type="entry name" value="Acyl_CoA_acyltransferase"/>
</dbReference>
<reference evidence="4" key="1">
    <citation type="journal article" date="2014" name="Int. J. Syst. Evol. Microbiol.">
        <title>Complete genome sequence of Corynebacterium casei LMG S-19264T (=DSM 44701T), isolated from a smear-ripened cheese.</title>
        <authorList>
            <consortium name="US DOE Joint Genome Institute (JGI-PGF)"/>
            <person name="Walter F."/>
            <person name="Albersmeier A."/>
            <person name="Kalinowski J."/>
            <person name="Ruckert C."/>
        </authorList>
    </citation>
    <scope>NUCLEOTIDE SEQUENCE</scope>
    <source>
        <strain evidence="4">JCM 3051</strain>
    </source>
</reference>
<dbReference type="Pfam" id="PF00583">
    <property type="entry name" value="Acetyltransf_1"/>
    <property type="match status" value="1"/>
</dbReference>
<gene>
    <name evidence="4" type="ORF">GCM10010102_32330</name>
</gene>
<evidence type="ECO:0000259" key="3">
    <source>
        <dbReference type="PROSITE" id="PS51186"/>
    </source>
</evidence>
<organism evidence="4 5">
    <name type="scientific">Promicromonospora citrea</name>
    <dbReference type="NCBI Taxonomy" id="43677"/>
    <lineage>
        <taxon>Bacteria</taxon>
        <taxon>Bacillati</taxon>
        <taxon>Actinomycetota</taxon>
        <taxon>Actinomycetes</taxon>
        <taxon>Micrococcales</taxon>
        <taxon>Promicromonosporaceae</taxon>
        <taxon>Promicromonospora</taxon>
    </lineage>
</organism>
<dbReference type="InterPro" id="IPR050832">
    <property type="entry name" value="Bact_Acetyltransf"/>
</dbReference>
<dbReference type="PANTHER" id="PTHR43877:SF2">
    <property type="entry name" value="AMINOALKYLPHOSPHONATE N-ACETYLTRANSFERASE-RELATED"/>
    <property type="match status" value="1"/>
</dbReference>
<dbReference type="PROSITE" id="PS51186">
    <property type="entry name" value="GNAT"/>
    <property type="match status" value="1"/>
</dbReference>
<feature type="domain" description="N-acetyltransferase" evidence="3">
    <location>
        <begin position="4"/>
        <end position="171"/>
    </location>
</feature>
<dbReference type="AlphaFoldDB" id="A0A8H9GJT5"/>
<evidence type="ECO:0000313" key="4">
    <source>
        <dbReference type="EMBL" id="GGM34303.1"/>
    </source>
</evidence>
<dbReference type="GO" id="GO:0016747">
    <property type="term" value="F:acyltransferase activity, transferring groups other than amino-acyl groups"/>
    <property type="evidence" value="ECO:0007669"/>
    <property type="project" value="InterPro"/>
</dbReference>
<comment type="caution">
    <text evidence="4">The sequence shown here is derived from an EMBL/GenBank/DDBJ whole genome shotgun (WGS) entry which is preliminary data.</text>
</comment>
<dbReference type="EMBL" id="BMPT01000014">
    <property type="protein sequence ID" value="GGM34303.1"/>
    <property type="molecule type" value="Genomic_DNA"/>
</dbReference>
<dbReference type="RefSeq" id="WP_212759595.1">
    <property type="nucleotide sequence ID" value="NZ_BMPT01000014.1"/>
</dbReference>
<dbReference type="Proteomes" id="UP000655589">
    <property type="component" value="Unassembled WGS sequence"/>
</dbReference>
<dbReference type="Gene3D" id="3.40.630.30">
    <property type="match status" value="1"/>
</dbReference>
<dbReference type="SUPFAM" id="SSF55729">
    <property type="entry name" value="Acyl-CoA N-acyltransferases (Nat)"/>
    <property type="match status" value="1"/>
</dbReference>
<evidence type="ECO:0000313" key="5">
    <source>
        <dbReference type="Proteomes" id="UP000655589"/>
    </source>
</evidence>
<dbReference type="CDD" id="cd04301">
    <property type="entry name" value="NAT_SF"/>
    <property type="match status" value="1"/>
</dbReference>
<keyword evidence="2" id="KW-0012">Acyltransferase</keyword>